<proteinExistence type="predicted"/>
<dbReference type="EMBL" id="PDNA01000215">
    <property type="protein sequence ID" value="PGH03057.1"/>
    <property type="molecule type" value="Genomic_DNA"/>
</dbReference>
<protein>
    <submittedName>
        <fullName evidence="1">Uncharacterized protein</fullName>
    </submittedName>
</protein>
<gene>
    <name evidence="1" type="ORF">AJ80_08752</name>
</gene>
<sequence length="157" mass="17929">MARLNKIMEHINGNIHVSTLMSWRDRGFDADFIHDITRGEGEFRATTAEELLAYLCEGSPVSRWVFQEVLTIKSIEKLDKARYKHHQKLVIAETLPGNAFYLEEVLRCALIDTRVMHAGLYNKARSELAELFNDPDSSFGVLILLYDAGDWNERGAT</sequence>
<keyword evidence="2" id="KW-1185">Reference proteome</keyword>
<evidence type="ECO:0000313" key="2">
    <source>
        <dbReference type="Proteomes" id="UP000224634"/>
    </source>
</evidence>
<dbReference type="Proteomes" id="UP000224634">
    <property type="component" value="Unassembled WGS sequence"/>
</dbReference>
<name>A0A2B7X2S2_POLH7</name>
<evidence type="ECO:0000313" key="1">
    <source>
        <dbReference type="EMBL" id="PGH03057.1"/>
    </source>
</evidence>
<accession>A0A2B7X2S2</accession>
<comment type="caution">
    <text evidence="1">The sequence shown here is derived from an EMBL/GenBank/DDBJ whole genome shotgun (WGS) entry which is preliminary data.</text>
</comment>
<organism evidence="1 2">
    <name type="scientific">Polytolypa hystricis (strain UAMH7299)</name>
    <dbReference type="NCBI Taxonomy" id="1447883"/>
    <lineage>
        <taxon>Eukaryota</taxon>
        <taxon>Fungi</taxon>
        <taxon>Dikarya</taxon>
        <taxon>Ascomycota</taxon>
        <taxon>Pezizomycotina</taxon>
        <taxon>Eurotiomycetes</taxon>
        <taxon>Eurotiomycetidae</taxon>
        <taxon>Onygenales</taxon>
        <taxon>Onygenales incertae sedis</taxon>
        <taxon>Polytolypa</taxon>
    </lineage>
</organism>
<reference evidence="1 2" key="1">
    <citation type="submission" date="2017-10" db="EMBL/GenBank/DDBJ databases">
        <title>Comparative genomics in systemic dimorphic fungi from Ajellomycetaceae.</title>
        <authorList>
            <person name="Munoz J.F."/>
            <person name="Mcewen J.G."/>
            <person name="Clay O.K."/>
            <person name="Cuomo C.A."/>
        </authorList>
    </citation>
    <scope>NUCLEOTIDE SEQUENCE [LARGE SCALE GENOMIC DNA]</scope>
    <source>
        <strain evidence="1 2">UAMH7299</strain>
    </source>
</reference>
<dbReference type="AlphaFoldDB" id="A0A2B7X2S2"/>
<dbReference type="OrthoDB" id="3801254at2759"/>